<comment type="similarity">
    <text evidence="12">Belongs to the LpxC family.</text>
</comment>
<dbReference type="STRING" id="1150626.PHAMO_10060"/>
<sequence>MNRIVNEQNLGFDTPAFTSSAFGCPQRTLKTAIGCTGVGLHSGSRVTMTLRPAAPDTGICFRRVDIAGGGGIVTANWATVNDTRLNTCLRNNDGVAVGTVEHLMAALSGMQIDNCLIDINGPEVPVMDGSAAPFLFMIECAGTLEQSAPRRAIKVLKRVTVRNGDKVASLSPASSFSVRVEIDFDSTAIARQEFFLGLSERSFKAEVARARTFGFEQEVAMLRANGLARGGSLDNAVVIDSTGTKVLNDDGLRYGNEFVRHKVLDAVGDLYLAGGPILGHFSGIRTGHAINNQLLRQLFADSSAYSWVDLAAVPVEIQAPEPMRAVVNG</sequence>
<keyword evidence="6 12" id="KW-0441">Lipid A biosynthesis</keyword>
<evidence type="ECO:0000313" key="14">
    <source>
        <dbReference type="Proteomes" id="UP000004169"/>
    </source>
</evidence>
<dbReference type="InterPro" id="IPR015870">
    <property type="entry name" value="UDP-acyl_N-AcGlcN_deAcase_N"/>
</dbReference>
<gene>
    <name evidence="12 13" type="primary">lpxC</name>
    <name evidence="13" type="ORF">PHAMO_10060</name>
</gene>
<dbReference type="GO" id="GO:0046872">
    <property type="term" value="F:metal ion binding"/>
    <property type="evidence" value="ECO:0007669"/>
    <property type="project" value="UniProtKB-KW"/>
</dbReference>
<evidence type="ECO:0000256" key="5">
    <source>
        <dbReference type="ARBA" id="ARBA00022516"/>
    </source>
</evidence>
<keyword evidence="8 12" id="KW-0378">Hydrolase</keyword>
<evidence type="ECO:0000256" key="12">
    <source>
        <dbReference type="HAMAP-Rule" id="MF_00388"/>
    </source>
</evidence>
<dbReference type="EMBL" id="CAHP01000001">
    <property type="protein sequence ID" value="CCG39635.1"/>
    <property type="molecule type" value="Genomic_DNA"/>
</dbReference>
<dbReference type="GO" id="GO:0016020">
    <property type="term" value="C:membrane"/>
    <property type="evidence" value="ECO:0007669"/>
    <property type="project" value="GOC"/>
</dbReference>
<comment type="caution">
    <text evidence="13">The sequence shown here is derived from an EMBL/GenBank/DDBJ whole genome shotgun (WGS) entry which is preliminary data.</text>
</comment>
<evidence type="ECO:0000256" key="11">
    <source>
        <dbReference type="ARBA" id="ARBA00024535"/>
    </source>
</evidence>
<evidence type="ECO:0000256" key="9">
    <source>
        <dbReference type="ARBA" id="ARBA00022833"/>
    </source>
</evidence>
<comment type="cofactor">
    <cofactor evidence="1 12">
        <name>Zn(2+)</name>
        <dbReference type="ChEBI" id="CHEBI:29105"/>
    </cofactor>
</comment>
<dbReference type="GO" id="GO:0103117">
    <property type="term" value="F:UDP-3-O-acyl-N-acetylglucosamine deacetylase activity"/>
    <property type="evidence" value="ECO:0007669"/>
    <property type="project" value="UniProtKB-UniRule"/>
</dbReference>
<keyword evidence="7 12" id="KW-0479">Metal-binding</keyword>
<dbReference type="EC" id="3.5.1.108" evidence="4 12"/>
<dbReference type="Gene3D" id="3.30.1700.10">
    <property type="entry name" value="lpxc deacetylase, domain 2"/>
    <property type="match status" value="1"/>
</dbReference>
<feature type="binding site" evidence="12">
    <location>
        <position position="265"/>
    </location>
    <ligand>
        <name>Zn(2+)</name>
        <dbReference type="ChEBI" id="CHEBI:29105"/>
    </ligand>
</feature>
<dbReference type="eggNOG" id="COG0774">
    <property type="taxonomic scope" value="Bacteria"/>
</dbReference>
<evidence type="ECO:0000256" key="7">
    <source>
        <dbReference type="ARBA" id="ARBA00022723"/>
    </source>
</evidence>
<evidence type="ECO:0000313" key="13">
    <source>
        <dbReference type="EMBL" id="CCG39635.1"/>
    </source>
</evidence>
<reference evidence="13 14" key="1">
    <citation type="journal article" date="2012" name="J. Bacteriol.">
        <title>Draft Genome Sequence of the Purple Photosynthetic Bacterium Phaeospirillum molischianum DSM120, a Particularly Versatile Bacterium.</title>
        <authorList>
            <person name="Duquesne K."/>
            <person name="Prima V."/>
            <person name="Ji B."/>
            <person name="Rouy Z."/>
            <person name="Medigue C."/>
            <person name="Talla E."/>
            <person name="Sturgis J.N."/>
        </authorList>
    </citation>
    <scope>NUCLEOTIDE SEQUENCE [LARGE SCALE GENOMIC DNA]</scope>
    <source>
        <strain evidence="14">DSM120</strain>
    </source>
</reference>
<comment type="function">
    <text evidence="2 12">Catalyzes the hydrolysis of UDP-3-O-myristoyl-N-acetylglucosamine to form UDP-3-O-myristoylglucosamine and acetate, the committed step in lipid A biosynthesis.</text>
</comment>
<keyword evidence="10 12" id="KW-0443">Lipid metabolism</keyword>
<feature type="binding site" evidence="12">
    <location>
        <position position="261"/>
    </location>
    <ligand>
        <name>Zn(2+)</name>
        <dbReference type="ChEBI" id="CHEBI:29105"/>
    </ligand>
</feature>
<comment type="catalytic activity">
    <reaction evidence="11 12">
        <text>a UDP-3-O-[(3R)-3-hydroxyacyl]-N-acetyl-alpha-D-glucosamine + H2O = a UDP-3-O-[(3R)-3-hydroxyacyl]-alpha-D-glucosamine + acetate</text>
        <dbReference type="Rhea" id="RHEA:67816"/>
        <dbReference type="ChEBI" id="CHEBI:15377"/>
        <dbReference type="ChEBI" id="CHEBI:30089"/>
        <dbReference type="ChEBI" id="CHEBI:137740"/>
        <dbReference type="ChEBI" id="CHEBI:173225"/>
        <dbReference type="EC" id="3.5.1.108"/>
    </reaction>
</comment>
<dbReference type="AlphaFoldDB" id="H8FMP7"/>
<dbReference type="GO" id="GO:0009245">
    <property type="term" value="P:lipid A biosynthetic process"/>
    <property type="evidence" value="ECO:0007669"/>
    <property type="project" value="UniProtKB-UniRule"/>
</dbReference>
<dbReference type="NCBIfam" id="TIGR00325">
    <property type="entry name" value="lpxC"/>
    <property type="match status" value="1"/>
</dbReference>
<evidence type="ECO:0000256" key="2">
    <source>
        <dbReference type="ARBA" id="ARBA00002923"/>
    </source>
</evidence>
<organism evidence="13 14">
    <name type="scientific">Magnetospirillum molischianum DSM 120</name>
    <dbReference type="NCBI Taxonomy" id="1150626"/>
    <lineage>
        <taxon>Bacteria</taxon>
        <taxon>Pseudomonadati</taxon>
        <taxon>Pseudomonadota</taxon>
        <taxon>Alphaproteobacteria</taxon>
        <taxon>Rhodospirillales</taxon>
        <taxon>Rhodospirillaceae</taxon>
        <taxon>Magnetospirillum</taxon>
    </lineage>
</organism>
<dbReference type="HAMAP" id="MF_00388">
    <property type="entry name" value="LpxC"/>
    <property type="match status" value="1"/>
</dbReference>
<dbReference type="UniPathway" id="UPA00359">
    <property type="reaction ID" value="UER00478"/>
</dbReference>
<keyword evidence="5 12" id="KW-0444">Lipid biosynthesis</keyword>
<dbReference type="PROSITE" id="PS51257">
    <property type="entry name" value="PROKAR_LIPOPROTEIN"/>
    <property type="match status" value="1"/>
</dbReference>
<dbReference type="Gene3D" id="3.30.230.20">
    <property type="entry name" value="lpxc deacetylase, domain 1"/>
    <property type="match status" value="1"/>
</dbReference>
<dbReference type="PANTHER" id="PTHR33694:SF1">
    <property type="entry name" value="UDP-3-O-ACYL-N-ACETYLGLUCOSAMINE DEACETYLASE 1, MITOCHONDRIAL-RELATED"/>
    <property type="match status" value="1"/>
</dbReference>
<dbReference type="InterPro" id="IPR020568">
    <property type="entry name" value="Ribosomal_Su5_D2-typ_SF"/>
</dbReference>
<name>H8FMP7_MAGML</name>
<evidence type="ECO:0000256" key="6">
    <source>
        <dbReference type="ARBA" id="ARBA00022556"/>
    </source>
</evidence>
<feature type="active site" description="Proton donor" evidence="12">
    <location>
        <position position="288"/>
    </location>
</feature>
<dbReference type="PANTHER" id="PTHR33694">
    <property type="entry name" value="UDP-3-O-ACYL-N-ACETYLGLUCOSAMINE DEACETYLASE 1, MITOCHONDRIAL-RELATED"/>
    <property type="match status" value="1"/>
</dbReference>
<evidence type="ECO:0000256" key="4">
    <source>
        <dbReference type="ARBA" id="ARBA00012745"/>
    </source>
</evidence>
<evidence type="ECO:0000256" key="1">
    <source>
        <dbReference type="ARBA" id="ARBA00001947"/>
    </source>
</evidence>
<proteinExistence type="inferred from homology"/>
<feature type="binding site" evidence="12">
    <location>
        <position position="102"/>
    </location>
    <ligand>
        <name>Zn(2+)</name>
        <dbReference type="ChEBI" id="CHEBI:29105"/>
    </ligand>
</feature>
<dbReference type="InterPro" id="IPR004463">
    <property type="entry name" value="UDP-acyl_GlcNac_deAcase"/>
</dbReference>
<keyword evidence="14" id="KW-1185">Reference proteome</keyword>
<accession>H8FMP7</accession>
<protein>
    <recommendedName>
        <fullName evidence="4 12">UDP-3-O-acyl-N-acetylglucosamine deacetylase</fullName>
        <shortName evidence="12">UDP-3-O-acyl-GlcNAc deacetylase</shortName>
        <ecNumber evidence="4 12">3.5.1.108</ecNumber>
    </recommendedName>
    <alternativeName>
        <fullName evidence="12">UDP-3-O-[R-3-hydroxymyristoyl]-N-acetylglucosamine deacetylase</fullName>
    </alternativeName>
</protein>
<evidence type="ECO:0000256" key="8">
    <source>
        <dbReference type="ARBA" id="ARBA00022801"/>
    </source>
</evidence>
<comment type="pathway">
    <text evidence="3 12">Glycolipid biosynthesis; lipid IV(A) biosynthesis; lipid IV(A) from (3R)-3-hydroxytetradecanoyl-[acyl-carrier-protein] and UDP-N-acetyl-alpha-D-glucosamine: step 2/6.</text>
</comment>
<dbReference type="RefSeq" id="WP_002725243.1">
    <property type="nucleotide sequence ID" value="NZ_CAHP01000001.1"/>
</dbReference>
<dbReference type="SUPFAM" id="SSF54211">
    <property type="entry name" value="Ribosomal protein S5 domain 2-like"/>
    <property type="match status" value="2"/>
</dbReference>
<keyword evidence="9 12" id="KW-0862">Zinc</keyword>
<dbReference type="InterPro" id="IPR011334">
    <property type="entry name" value="UDP-acyl_GlcNac_deAcase_C"/>
</dbReference>
<evidence type="ECO:0000256" key="3">
    <source>
        <dbReference type="ARBA" id="ARBA00005002"/>
    </source>
</evidence>
<dbReference type="Pfam" id="PF03331">
    <property type="entry name" value="LpxC"/>
    <property type="match status" value="1"/>
</dbReference>
<dbReference type="Proteomes" id="UP000004169">
    <property type="component" value="Unassembled WGS sequence"/>
</dbReference>
<evidence type="ECO:0000256" key="10">
    <source>
        <dbReference type="ARBA" id="ARBA00023098"/>
    </source>
</evidence>